<organism evidence="2 3">
    <name type="scientific">Chitinophaga arvensicola</name>
    <dbReference type="NCBI Taxonomy" id="29529"/>
    <lineage>
        <taxon>Bacteria</taxon>
        <taxon>Pseudomonadati</taxon>
        <taxon>Bacteroidota</taxon>
        <taxon>Chitinophagia</taxon>
        <taxon>Chitinophagales</taxon>
        <taxon>Chitinophagaceae</taxon>
        <taxon>Chitinophaga</taxon>
    </lineage>
</organism>
<keyword evidence="1" id="KW-1133">Transmembrane helix</keyword>
<keyword evidence="1" id="KW-0472">Membrane</keyword>
<dbReference type="RefSeq" id="WP_089898671.1">
    <property type="nucleotide sequence ID" value="NZ_FOJG01000002.1"/>
</dbReference>
<evidence type="ECO:0000256" key="1">
    <source>
        <dbReference type="SAM" id="Phobius"/>
    </source>
</evidence>
<sequence length="189" mass="21377">MLFIATHTTFIFFLFLIPLLGWVIHKQSSRKTIVIVLLTALVLLLPALTGYSYVVSSGYDWLLYIFFTYGYALVLQSDDHSFLATGVISAGLLLFGLWGAFIGSFAGTTTVEKEWRVKGYKIAHLRDQGFAGGARVTYELSKYAMIPVFIKQVDLEVDKDTTNSCWVTFREEGFNFNWCTPDSSYTFKP</sequence>
<name>A0A1I0S8B9_9BACT</name>
<proteinExistence type="predicted"/>
<dbReference type="Proteomes" id="UP000199310">
    <property type="component" value="Unassembled WGS sequence"/>
</dbReference>
<feature type="transmembrane region" description="Helical" evidence="1">
    <location>
        <begin position="82"/>
        <end position="106"/>
    </location>
</feature>
<evidence type="ECO:0000313" key="3">
    <source>
        <dbReference type="Proteomes" id="UP000199310"/>
    </source>
</evidence>
<keyword evidence="3" id="KW-1185">Reference proteome</keyword>
<dbReference type="STRING" id="29529.SAMN04488122_4750"/>
<keyword evidence="1" id="KW-0812">Transmembrane</keyword>
<gene>
    <name evidence="2" type="ORF">SAMN04488122_4750</name>
</gene>
<feature type="transmembrane region" description="Helical" evidence="1">
    <location>
        <begin position="6"/>
        <end position="25"/>
    </location>
</feature>
<accession>A0A1I0S8B9</accession>
<feature type="transmembrane region" description="Helical" evidence="1">
    <location>
        <begin position="32"/>
        <end position="53"/>
    </location>
</feature>
<dbReference type="EMBL" id="FOJG01000002">
    <property type="protein sequence ID" value="SEW52279.1"/>
    <property type="molecule type" value="Genomic_DNA"/>
</dbReference>
<evidence type="ECO:0000313" key="2">
    <source>
        <dbReference type="EMBL" id="SEW52279.1"/>
    </source>
</evidence>
<reference evidence="3" key="1">
    <citation type="submission" date="2016-10" db="EMBL/GenBank/DDBJ databases">
        <authorList>
            <person name="Varghese N."/>
            <person name="Submissions S."/>
        </authorList>
    </citation>
    <scope>NUCLEOTIDE SEQUENCE [LARGE SCALE GENOMIC DNA]</scope>
    <source>
        <strain evidence="3">DSM 3695</strain>
    </source>
</reference>
<protein>
    <submittedName>
        <fullName evidence="2">Uncharacterized protein</fullName>
    </submittedName>
</protein>
<dbReference type="OrthoDB" id="1494923at2"/>
<dbReference type="AlphaFoldDB" id="A0A1I0S8B9"/>